<evidence type="ECO:0000256" key="8">
    <source>
        <dbReference type="ARBA" id="ARBA00034808"/>
    </source>
</evidence>
<evidence type="ECO:0000259" key="11">
    <source>
        <dbReference type="PROSITE" id="PS51198"/>
    </source>
</evidence>
<evidence type="ECO:0000313" key="13">
    <source>
        <dbReference type="Proteomes" id="UP000295830"/>
    </source>
</evidence>
<dbReference type="GO" id="GO:0003677">
    <property type="term" value="F:DNA binding"/>
    <property type="evidence" value="ECO:0007669"/>
    <property type="project" value="UniProtKB-KW"/>
</dbReference>
<feature type="binding site" evidence="10">
    <location>
        <begin position="264"/>
        <end position="271"/>
    </location>
    <ligand>
        <name>ATP</name>
        <dbReference type="ChEBI" id="CHEBI:30616"/>
    </ligand>
</feature>
<sequence>MASVAFSEKYFESLLKLTPKEQSQANKAVMLFQQDPQHGGLHYEKLTAFRDNKLRSIRANQDVRIILAAAEKEDLYLMLYVDHHEPAYEWAAKRKVEINPNTGSLQVFTVEERPLEETSRQPAAPEKPGLFDTIRDRQLLQLGVPEDAVDLVRAMKIEADLETARERDQIPPDAYEALFMILAGASFEEAYNEIVLTSPDVVDTEDFTTALTRPESLAHFTVADNEQALQEVLNQSIEKWRVFLHPMQRRLATGNKNGPVRVLGGAGTGKTVVAMHRAKWLAEHVATKYSRVLFTTFTRNLAADIQQNLNKICSSEALERVEVMNLDAWVMSFLKKQGYDYGLLADAKEERRLWEQAYSEKPASSDLSMAFFQEEWARVIQPQSVNSVDEYKKASRIGRGTRLNRQQRVEIWPVFERYRHLLASNHLKETDDVYRDARHLLEGQPQLRPSLCSVIVDEAQDMGAQAFMLVRALVPRAPNDLFIVGDGHQRIYGKNKVVLGQCGIDIRGRSARLKVNYRTTDETRRLAVSILEGVEVDDLDGGKDTQQFYHSLMHGPVPEVKWFSSLEEQADQVLTELDANGLSPEACCVIARTRNEVSALRSALENRHQTCHILDGRSANTPAGSLNLATMHRVKGVEFDAVFVASVNEGLVPLNLVIRSAADAVTRRQRENEERALLYVSLTRARKLAFIFGYGAMSEWFEAKKVT</sequence>
<dbReference type="OrthoDB" id="5298826at2"/>
<evidence type="ECO:0000256" key="6">
    <source>
        <dbReference type="ARBA" id="ARBA00023235"/>
    </source>
</evidence>
<dbReference type="AlphaFoldDB" id="A0A4R7K4I8"/>
<dbReference type="InterPro" id="IPR027417">
    <property type="entry name" value="P-loop_NTPase"/>
</dbReference>
<reference evidence="12 13" key="1">
    <citation type="submission" date="2019-03" db="EMBL/GenBank/DDBJ databases">
        <title>Genomic Encyclopedia of Type Strains, Phase IV (KMG-IV): sequencing the most valuable type-strain genomes for metagenomic binning, comparative biology and taxonomic classification.</title>
        <authorList>
            <person name="Goeker M."/>
        </authorList>
    </citation>
    <scope>NUCLEOTIDE SEQUENCE [LARGE SCALE GENOMIC DNA]</scope>
    <source>
        <strain evidence="12 13">DSM 15505</strain>
    </source>
</reference>
<organism evidence="12 13">
    <name type="scientific">Halospina denitrificans</name>
    <dbReference type="NCBI Taxonomy" id="332522"/>
    <lineage>
        <taxon>Bacteria</taxon>
        <taxon>Pseudomonadati</taxon>
        <taxon>Pseudomonadota</taxon>
        <taxon>Gammaproteobacteria</taxon>
        <taxon>Halospina</taxon>
    </lineage>
</organism>
<dbReference type="PANTHER" id="PTHR11070:SF45">
    <property type="entry name" value="DNA 3'-5' HELICASE"/>
    <property type="match status" value="1"/>
</dbReference>
<dbReference type="Proteomes" id="UP000295830">
    <property type="component" value="Unassembled WGS sequence"/>
</dbReference>
<dbReference type="RefSeq" id="WP_133734941.1">
    <property type="nucleotide sequence ID" value="NZ_SOAX01000001.1"/>
</dbReference>
<evidence type="ECO:0000256" key="2">
    <source>
        <dbReference type="ARBA" id="ARBA00022741"/>
    </source>
</evidence>
<dbReference type="InterPro" id="IPR014016">
    <property type="entry name" value="UvrD-like_ATP-bd"/>
</dbReference>
<dbReference type="InterPro" id="IPR014017">
    <property type="entry name" value="DNA_helicase_UvrD-like_C"/>
</dbReference>
<keyword evidence="13" id="KW-1185">Reference proteome</keyword>
<dbReference type="GO" id="GO:0016887">
    <property type="term" value="F:ATP hydrolysis activity"/>
    <property type="evidence" value="ECO:0007669"/>
    <property type="project" value="RHEA"/>
</dbReference>
<comment type="caution">
    <text evidence="12">The sequence shown here is derived from an EMBL/GenBank/DDBJ whole genome shotgun (WGS) entry which is preliminary data.</text>
</comment>
<comment type="similarity">
    <text evidence="1">Belongs to the helicase family. UvrD subfamily.</text>
</comment>
<dbReference type="InterPro" id="IPR000212">
    <property type="entry name" value="DNA_helicase_UvrD/REP"/>
</dbReference>
<dbReference type="GO" id="GO:0000725">
    <property type="term" value="P:recombinational repair"/>
    <property type="evidence" value="ECO:0007669"/>
    <property type="project" value="TreeGrafter"/>
</dbReference>
<accession>A0A4R7K4I8</accession>
<evidence type="ECO:0000256" key="3">
    <source>
        <dbReference type="ARBA" id="ARBA00022801"/>
    </source>
</evidence>
<gene>
    <name evidence="12" type="ORF">DES49_0680</name>
</gene>
<evidence type="ECO:0000313" key="12">
    <source>
        <dbReference type="EMBL" id="TDT44569.1"/>
    </source>
</evidence>
<dbReference type="EC" id="5.6.2.4" evidence="8"/>
<dbReference type="PANTHER" id="PTHR11070">
    <property type="entry name" value="UVRD / RECB / PCRA DNA HELICASE FAMILY MEMBER"/>
    <property type="match status" value="1"/>
</dbReference>
<keyword evidence="6" id="KW-0413">Isomerase</keyword>
<dbReference type="GO" id="GO:0043138">
    <property type="term" value="F:3'-5' DNA helicase activity"/>
    <property type="evidence" value="ECO:0007669"/>
    <property type="project" value="UniProtKB-EC"/>
</dbReference>
<dbReference type="SUPFAM" id="SSF143011">
    <property type="entry name" value="RelE-like"/>
    <property type="match status" value="1"/>
</dbReference>
<dbReference type="Pfam" id="PF00580">
    <property type="entry name" value="UvrD-helicase"/>
    <property type="match status" value="1"/>
</dbReference>
<dbReference type="InterPro" id="IPR013986">
    <property type="entry name" value="DExx_box_DNA_helicase_dom_sf"/>
</dbReference>
<proteinExistence type="inferred from homology"/>
<evidence type="ECO:0000256" key="1">
    <source>
        <dbReference type="ARBA" id="ARBA00009922"/>
    </source>
</evidence>
<protein>
    <recommendedName>
        <fullName evidence="8">DNA 3'-5' helicase</fullName>
        <ecNumber evidence="8">5.6.2.4</ecNumber>
    </recommendedName>
</protein>
<keyword evidence="5 10" id="KW-0067">ATP-binding</keyword>
<dbReference type="InterPro" id="IPR035093">
    <property type="entry name" value="RelE/ParE_toxin_dom_sf"/>
</dbReference>
<evidence type="ECO:0000256" key="5">
    <source>
        <dbReference type="ARBA" id="ARBA00022840"/>
    </source>
</evidence>
<evidence type="ECO:0000256" key="10">
    <source>
        <dbReference type="PROSITE-ProRule" id="PRU00560"/>
    </source>
</evidence>
<evidence type="ECO:0000256" key="9">
    <source>
        <dbReference type="ARBA" id="ARBA00048988"/>
    </source>
</evidence>
<dbReference type="Gene3D" id="3.40.50.300">
    <property type="entry name" value="P-loop containing nucleotide triphosphate hydrolases"/>
    <property type="match status" value="2"/>
</dbReference>
<dbReference type="SUPFAM" id="SSF52540">
    <property type="entry name" value="P-loop containing nucleoside triphosphate hydrolases"/>
    <property type="match status" value="1"/>
</dbReference>
<evidence type="ECO:0000256" key="7">
    <source>
        <dbReference type="ARBA" id="ARBA00034617"/>
    </source>
</evidence>
<dbReference type="Gene3D" id="1.10.10.160">
    <property type="match status" value="1"/>
</dbReference>
<dbReference type="PROSITE" id="PS51198">
    <property type="entry name" value="UVRD_HELICASE_ATP_BIND"/>
    <property type="match status" value="1"/>
</dbReference>
<keyword evidence="2 10" id="KW-0547">Nucleotide-binding</keyword>
<feature type="domain" description="UvrD-like helicase ATP-binding" evidence="11">
    <location>
        <begin position="243"/>
        <end position="527"/>
    </location>
</feature>
<keyword evidence="3 10" id="KW-0378">Hydrolase</keyword>
<keyword evidence="4 10" id="KW-0347">Helicase</keyword>
<name>A0A4R7K4I8_9GAMM</name>
<comment type="catalytic activity">
    <reaction evidence="7">
        <text>Couples ATP hydrolysis with the unwinding of duplex DNA by translocating in the 3'-5' direction.</text>
        <dbReference type="EC" id="5.6.2.4"/>
    </reaction>
</comment>
<comment type="catalytic activity">
    <reaction evidence="9">
        <text>ATP + H2O = ADP + phosphate + H(+)</text>
        <dbReference type="Rhea" id="RHEA:13065"/>
        <dbReference type="ChEBI" id="CHEBI:15377"/>
        <dbReference type="ChEBI" id="CHEBI:15378"/>
        <dbReference type="ChEBI" id="CHEBI:30616"/>
        <dbReference type="ChEBI" id="CHEBI:43474"/>
        <dbReference type="ChEBI" id="CHEBI:456216"/>
        <dbReference type="EC" id="5.6.2.4"/>
    </reaction>
</comment>
<dbReference type="GO" id="GO:0005524">
    <property type="term" value="F:ATP binding"/>
    <property type="evidence" value="ECO:0007669"/>
    <property type="project" value="UniProtKB-UniRule"/>
</dbReference>
<dbReference type="EMBL" id="SOAX01000001">
    <property type="protein sequence ID" value="TDT44569.1"/>
    <property type="molecule type" value="Genomic_DNA"/>
</dbReference>
<dbReference type="Pfam" id="PF13361">
    <property type="entry name" value="UvrD_C"/>
    <property type="match status" value="1"/>
</dbReference>
<evidence type="ECO:0000256" key="4">
    <source>
        <dbReference type="ARBA" id="ARBA00022806"/>
    </source>
</evidence>